<proteinExistence type="predicted"/>
<evidence type="ECO:0000313" key="3">
    <source>
        <dbReference type="Proteomes" id="UP001490940"/>
    </source>
</evidence>
<gene>
    <name evidence="2" type="ORF">AAGT82_08500</name>
</gene>
<reference evidence="2 3" key="1">
    <citation type="submission" date="2024-04" db="EMBL/GenBank/DDBJ databases">
        <title>Draft genome sequence of a multidrug-resistant Enterobacter quasihormaechei Hakim RU_CBWE strain isolated from pond surface water at the University of Rajshahi in Bangladesh.</title>
        <authorList>
            <person name="Raihan J."/>
            <person name="Islam M.S."/>
            <person name="Khan M.U."/>
            <person name="Romance M."/>
            <person name="Haque M.H."/>
        </authorList>
    </citation>
    <scope>NUCLEOTIDE SEQUENCE [LARGE SCALE GENOMIC DNA]</scope>
    <source>
        <strain evidence="2 3">Hakim RU_CBWE</strain>
    </source>
</reference>
<feature type="region of interest" description="Disordered" evidence="1">
    <location>
        <begin position="440"/>
        <end position="483"/>
    </location>
</feature>
<keyword evidence="3" id="KW-1185">Reference proteome</keyword>
<sequence length="483" mass="53668">MNESEMNKQFAANASLDHDRMRYANALFNGTSNTKRQRLYQEFGYPLNLTFDDFFRAYSRNAIANAAVNRMVDGCWEDFPDVYEGDQTKDATRQTEWDKRVNKLLKRCWKQIKGADKRNLVGRYSALLIQVKDNRTWDKPVDKIVTARQKEKALVKLIPVWEAQIEPVTYNEDQSSENYGDITMYSFTEIPVQQQAGGQPGRIINVHPDRVIILAEGSDDGRLYSGESMLAAGFHKIMDSEKVSGGAAEGFFKNASRQLNFNFSAKTNFSALAKALGVSESQLSEALDGQVRRLNDSSDSAVMMQEGDVSVLSVAAADPEPTWRTILNEFCATVPIPVKVLVGMQTGERASTEDAKDWAKTRMSRRTGFLTDLITDIVTRFWEFGFIPPAAGEEITVGWSDLLAPSQAEKIANMDKLADVAVKSTNAFGRSAITENEIRAAGELQALPELDDEVPPDGNKPKPDPLADTESEAERSGDTTVES</sequence>
<dbReference type="Proteomes" id="UP001490940">
    <property type="component" value="Unassembled WGS sequence"/>
</dbReference>
<evidence type="ECO:0000256" key="1">
    <source>
        <dbReference type="SAM" id="MobiDB-lite"/>
    </source>
</evidence>
<dbReference type="RefSeq" id="WP_342697743.1">
    <property type="nucleotide sequence ID" value="NZ_JBCGUG010000004.1"/>
</dbReference>
<name>A0ABU9PIQ3_9ENTR</name>
<protein>
    <submittedName>
        <fullName evidence="2">Phage portal protein</fullName>
    </submittedName>
</protein>
<comment type="caution">
    <text evidence="2">The sequence shown here is derived from an EMBL/GenBank/DDBJ whole genome shotgun (WGS) entry which is preliminary data.</text>
</comment>
<accession>A0ABU9PIQ3</accession>
<dbReference type="EMBL" id="JBCGUG010000004">
    <property type="protein sequence ID" value="MEM0704462.1"/>
    <property type="molecule type" value="Genomic_DNA"/>
</dbReference>
<organism evidence="2 3">
    <name type="scientific">Enterobacter quasihormaechei</name>
    <dbReference type="NCBI Taxonomy" id="2529382"/>
    <lineage>
        <taxon>Bacteria</taxon>
        <taxon>Pseudomonadati</taxon>
        <taxon>Pseudomonadota</taxon>
        <taxon>Gammaproteobacteria</taxon>
        <taxon>Enterobacterales</taxon>
        <taxon>Enterobacteriaceae</taxon>
        <taxon>Enterobacter</taxon>
    </lineage>
</organism>
<evidence type="ECO:0000313" key="2">
    <source>
        <dbReference type="EMBL" id="MEM0704462.1"/>
    </source>
</evidence>